<feature type="compositionally biased region" description="Polar residues" evidence="1">
    <location>
        <begin position="435"/>
        <end position="446"/>
    </location>
</feature>
<keyword evidence="4" id="KW-1185">Reference proteome</keyword>
<accession>A0A9P9IPJ5</accession>
<feature type="region of interest" description="Disordered" evidence="1">
    <location>
        <begin position="430"/>
        <end position="453"/>
    </location>
</feature>
<proteinExistence type="predicted"/>
<comment type="caution">
    <text evidence="3">The sequence shown here is derived from an EMBL/GenBank/DDBJ whole genome shotgun (WGS) entry which is preliminary data.</text>
</comment>
<evidence type="ECO:0000313" key="4">
    <source>
        <dbReference type="Proteomes" id="UP000700596"/>
    </source>
</evidence>
<feature type="chain" id="PRO_5040237350" evidence="2">
    <location>
        <begin position="20"/>
        <end position="910"/>
    </location>
</feature>
<feature type="signal peptide" evidence="2">
    <location>
        <begin position="1"/>
        <end position="19"/>
    </location>
</feature>
<evidence type="ECO:0000313" key="3">
    <source>
        <dbReference type="EMBL" id="KAH7130263.1"/>
    </source>
</evidence>
<evidence type="ECO:0000256" key="2">
    <source>
        <dbReference type="SAM" id="SignalP"/>
    </source>
</evidence>
<gene>
    <name evidence="3" type="ORF">B0J11DRAFT_248052</name>
</gene>
<keyword evidence="2" id="KW-0732">Signal</keyword>
<name>A0A9P9IPJ5_9PLEO</name>
<dbReference type="EMBL" id="JAGMWT010000004">
    <property type="protein sequence ID" value="KAH7130263.1"/>
    <property type="molecule type" value="Genomic_DNA"/>
</dbReference>
<organism evidence="3 4">
    <name type="scientific">Dendryphion nanum</name>
    <dbReference type="NCBI Taxonomy" id="256645"/>
    <lineage>
        <taxon>Eukaryota</taxon>
        <taxon>Fungi</taxon>
        <taxon>Dikarya</taxon>
        <taxon>Ascomycota</taxon>
        <taxon>Pezizomycotina</taxon>
        <taxon>Dothideomycetes</taxon>
        <taxon>Pleosporomycetidae</taxon>
        <taxon>Pleosporales</taxon>
        <taxon>Torulaceae</taxon>
        <taxon>Dendryphion</taxon>
    </lineage>
</organism>
<evidence type="ECO:0000256" key="1">
    <source>
        <dbReference type="SAM" id="MobiDB-lite"/>
    </source>
</evidence>
<dbReference type="Proteomes" id="UP000700596">
    <property type="component" value="Unassembled WGS sequence"/>
</dbReference>
<protein>
    <submittedName>
        <fullName evidence="3">Uncharacterized protein</fullName>
    </submittedName>
</protein>
<dbReference type="AlphaFoldDB" id="A0A9P9IPJ5"/>
<reference evidence="3" key="1">
    <citation type="journal article" date="2021" name="Nat. Commun.">
        <title>Genetic determinants of endophytism in the Arabidopsis root mycobiome.</title>
        <authorList>
            <person name="Mesny F."/>
            <person name="Miyauchi S."/>
            <person name="Thiergart T."/>
            <person name="Pickel B."/>
            <person name="Atanasova L."/>
            <person name="Karlsson M."/>
            <person name="Huettel B."/>
            <person name="Barry K.W."/>
            <person name="Haridas S."/>
            <person name="Chen C."/>
            <person name="Bauer D."/>
            <person name="Andreopoulos W."/>
            <person name="Pangilinan J."/>
            <person name="LaButti K."/>
            <person name="Riley R."/>
            <person name="Lipzen A."/>
            <person name="Clum A."/>
            <person name="Drula E."/>
            <person name="Henrissat B."/>
            <person name="Kohler A."/>
            <person name="Grigoriev I.V."/>
            <person name="Martin F.M."/>
            <person name="Hacquard S."/>
        </authorList>
    </citation>
    <scope>NUCLEOTIDE SEQUENCE</scope>
    <source>
        <strain evidence="3">MPI-CAGE-CH-0243</strain>
    </source>
</reference>
<sequence length="910" mass="92542">MFVLHLLVLSTTLLSTVHGRLFHRELPFLNTSTTLWNTSTSNSSPRPSIVLSLPATAITSTIGTAPLSLSFTSTPPSPSIATPPFPIVGNGTGVSTNHGTAKPTVTFSNVTNVTEIKSNATSSNNTASCTINIPSASIDWWYAATYGFATATFTTLGANYSRGPGYVTTRANTATFDVNSALKDQAYTESLLYDPDFDVTWTYYDEYHVTPTAASTSVVSRPAPKTLPEDNIVRETEVYSYMTDLPAPASVAIGGVGNKTAFIATSTTPVLYFSAYEVEVAAPVAGIDSRITTVTSTETVNLPTPYAYPYWLKGIEDSATATGTVPSEFLQQIPQSLCDGGTLTATVTVLIVVDLYIVYPVNAAPFIVRLETSVTGFEDDPKVFVQETGKNSSPPLTLDIPMIMHTADGFETTTTSSYRAVVQPAVAQTTATPTNGLPQANNNPGQGPTAAEGTPRTIGTIASTPVVILPSSVVVVGSQTLTPGGPPITVGTVAVSLVPGGTAIVVGGTTSTIPPPPVPTVQVPPPILTIGSSTLTGNAATQFFIAPGQTLTPGGTATVAGTIVSLAPGASFIVIGDSTQALPTPGPVVTPRPAIVVGGSTIVATSGSTFVISGQTLVPNGQPITVDGITLSLASSGVVVNGVTSSLINVFPGAAPEIIIAGTTFTANPGSSFVINGQTLEPGRAITVEGRTISLAPSASFVVVNGVTSTFANPPPVLITAPPLTIGNGVYTVQPGPGTTYNIGGVQLTPGGVITVAGTTISLAPGATAIVVNGRTTLLNTPSTITNAPLLTVGQETFTAAPGTGTTFIIHGQTLTPGGTIVYDGTTVSLAPGATALIYGSSGRSTSTALFPATTTRGQAVTTASHASVGATGTDGAPRATNSKGAAADLWAPRFESCLLSIFIGLFSVI</sequence>
<dbReference type="OrthoDB" id="3642826at2759"/>